<name>A0A919Y0Z2_9BACL</name>
<evidence type="ECO:0000256" key="1">
    <source>
        <dbReference type="SAM" id="MobiDB-lite"/>
    </source>
</evidence>
<comment type="caution">
    <text evidence="3">The sequence shown here is derived from an EMBL/GenBank/DDBJ whole genome shotgun (WGS) entry which is preliminary data.</text>
</comment>
<evidence type="ECO:0000259" key="2">
    <source>
        <dbReference type="Pfam" id="PF04492"/>
    </source>
</evidence>
<dbReference type="InterPro" id="IPR036390">
    <property type="entry name" value="WH_DNA-bd_sf"/>
</dbReference>
<dbReference type="Proteomes" id="UP000681162">
    <property type="component" value="Unassembled WGS sequence"/>
</dbReference>
<dbReference type="RefSeq" id="WP_212944373.1">
    <property type="nucleotide sequence ID" value="NZ_BORR01000038.1"/>
</dbReference>
<dbReference type="InterPro" id="IPR006497">
    <property type="entry name" value="Phage_lambda_VrpO_N"/>
</dbReference>
<dbReference type="GO" id="GO:0006260">
    <property type="term" value="P:DNA replication"/>
    <property type="evidence" value="ECO:0007669"/>
    <property type="project" value="InterPro"/>
</dbReference>
<dbReference type="EMBL" id="BORR01000038">
    <property type="protein sequence ID" value="GIO40192.1"/>
    <property type="molecule type" value="Genomic_DNA"/>
</dbReference>
<dbReference type="AlphaFoldDB" id="A0A919Y0Z2"/>
<protein>
    <recommendedName>
        <fullName evidence="2">Bacteriophage lambda Replication protein O N-terminal domain-containing protein</fullName>
    </recommendedName>
</protein>
<feature type="region of interest" description="Disordered" evidence="1">
    <location>
        <begin position="260"/>
        <end position="285"/>
    </location>
</feature>
<dbReference type="InterPro" id="IPR036388">
    <property type="entry name" value="WH-like_DNA-bd_sf"/>
</dbReference>
<gene>
    <name evidence="3" type="ORF">J41TS12_50530</name>
</gene>
<dbReference type="Gene3D" id="1.10.10.10">
    <property type="entry name" value="Winged helix-like DNA-binding domain superfamily/Winged helix DNA-binding domain"/>
    <property type="match status" value="1"/>
</dbReference>
<proteinExistence type="predicted"/>
<evidence type="ECO:0000313" key="3">
    <source>
        <dbReference type="EMBL" id="GIO40192.1"/>
    </source>
</evidence>
<dbReference type="Pfam" id="PF04492">
    <property type="entry name" value="Phage_rep_O"/>
    <property type="match status" value="1"/>
</dbReference>
<reference evidence="3 4" key="1">
    <citation type="submission" date="2021-03" db="EMBL/GenBank/DDBJ databases">
        <title>Antimicrobial resistance genes in bacteria isolated from Japanese honey, and their potential for conferring macrolide and lincosamide resistance in the American foulbrood pathogen Paenibacillus larvae.</title>
        <authorList>
            <person name="Okamoto M."/>
            <person name="Kumagai M."/>
            <person name="Kanamori H."/>
            <person name="Takamatsu D."/>
        </authorList>
    </citation>
    <scope>NUCLEOTIDE SEQUENCE [LARGE SCALE GENOMIC DNA]</scope>
    <source>
        <strain evidence="3 4">J41TS12</strain>
    </source>
</reference>
<accession>A0A919Y0Z2</accession>
<sequence>MANPQPDQFTRLSNELLEQVPKFKLNGSQLRMIMVIWRYTYGFGKKEAELSISFLAEAMDMVRRQVTRELSELIRMNVVQVVSEQKGTRSRIIRFNKDYESWKVVEVSKKTTQLELFSGDELDTTGVTNQTPLAGSSGDELDTQKRKYLKKGFKEKESMFETFYSLYPRKANKAYAEKTWTKFCKKDEFDPDIVIAYTFNFVETCKLLKTGTKFIPHASTYLNQERWKDFKVIDPEGLAQSDNDKLSDNLNFLKNHIGGAGGDGATGQLNSGEGLRGLPEQRPES</sequence>
<feature type="domain" description="Bacteriophage lambda Replication protein O N-terminal" evidence="2">
    <location>
        <begin position="5"/>
        <end position="102"/>
    </location>
</feature>
<evidence type="ECO:0000313" key="4">
    <source>
        <dbReference type="Proteomes" id="UP000681162"/>
    </source>
</evidence>
<dbReference type="SUPFAM" id="SSF46785">
    <property type="entry name" value="Winged helix' DNA-binding domain"/>
    <property type="match status" value="1"/>
</dbReference>
<keyword evidence="4" id="KW-1185">Reference proteome</keyword>
<dbReference type="NCBIfam" id="TIGR01610">
    <property type="entry name" value="phage_O_Nterm"/>
    <property type="match status" value="1"/>
</dbReference>
<organism evidence="3 4">
    <name type="scientific">Paenibacillus antibioticophila</name>
    <dbReference type="NCBI Taxonomy" id="1274374"/>
    <lineage>
        <taxon>Bacteria</taxon>
        <taxon>Bacillati</taxon>
        <taxon>Bacillota</taxon>
        <taxon>Bacilli</taxon>
        <taxon>Bacillales</taxon>
        <taxon>Paenibacillaceae</taxon>
        <taxon>Paenibacillus</taxon>
    </lineage>
</organism>